<evidence type="ECO:0000313" key="2">
    <source>
        <dbReference type="Proteomes" id="UP000030416"/>
    </source>
</evidence>
<protein>
    <recommendedName>
        <fullName evidence="3">HNH endonuclease</fullName>
    </recommendedName>
</protein>
<sequence length="332" mass="38681">MSRRKPYSKVKKHGQIRADHVKGMGDVVFKGFQCLNPDCEHFITVRKDQLDGEFEIECDKCNYLIHTDGETTFFKYDMEVEQDGAKVIAESGDFTVLHEEYVNEAEEFKYCIVCNTMKPLSFFDNHSSRNSGRQGECRLCKKIYNSIKNGTRTSDQHREAAQKRRMYMDLSGHEKINSKEIYERYNYRCFKCNKDLSNVESSIERPLDHTLPVYYLWPLNTKNATLLCRKCNGEKSGSWPTEFYNTSEIQRLAILTGFGFELLSGPPTYNPEAINRLSDPEVVDELLAKYSRYLGEIIKLRNRLLKEIGFDFFQYSKTISSVWVDLANKELK</sequence>
<name>A0A0A3I0C4_9BACL</name>
<keyword evidence="2" id="KW-1185">Reference proteome</keyword>
<dbReference type="OrthoDB" id="2078850at2"/>
<comment type="caution">
    <text evidence="1">The sequence shown here is derived from an EMBL/GenBank/DDBJ whole genome shotgun (WGS) entry which is preliminary data.</text>
</comment>
<gene>
    <name evidence="1" type="ORF">CD29_12160</name>
</gene>
<dbReference type="EMBL" id="JPVN01000013">
    <property type="protein sequence ID" value="KGR78174.1"/>
    <property type="molecule type" value="Genomic_DNA"/>
</dbReference>
<dbReference type="STRING" id="1384049.CD29_12160"/>
<evidence type="ECO:0008006" key="3">
    <source>
        <dbReference type="Google" id="ProtNLM"/>
    </source>
</evidence>
<dbReference type="eggNOG" id="COG1403">
    <property type="taxonomic scope" value="Bacteria"/>
</dbReference>
<dbReference type="AlphaFoldDB" id="A0A0A3I0C4"/>
<evidence type="ECO:0000313" key="1">
    <source>
        <dbReference type="EMBL" id="KGR78174.1"/>
    </source>
</evidence>
<accession>A0A0A3I0C4</accession>
<dbReference type="RefSeq" id="WP_036186946.1">
    <property type="nucleotide sequence ID" value="NZ_AVDA01000013.1"/>
</dbReference>
<organism evidence="1 2">
    <name type="scientific">Ureibacillus manganicus DSM 26584</name>
    <dbReference type="NCBI Taxonomy" id="1384049"/>
    <lineage>
        <taxon>Bacteria</taxon>
        <taxon>Bacillati</taxon>
        <taxon>Bacillota</taxon>
        <taxon>Bacilli</taxon>
        <taxon>Bacillales</taxon>
        <taxon>Caryophanaceae</taxon>
        <taxon>Ureibacillus</taxon>
    </lineage>
</organism>
<proteinExistence type="predicted"/>
<reference evidence="1 2" key="1">
    <citation type="submission" date="2014-02" db="EMBL/GenBank/DDBJ databases">
        <title>Draft genome sequence of Lysinibacillus manganicus DSM 26584T.</title>
        <authorList>
            <person name="Zhang F."/>
            <person name="Wang G."/>
            <person name="Zhang L."/>
        </authorList>
    </citation>
    <scope>NUCLEOTIDE SEQUENCE [LARGE SCALE GENOMIC DNA]</scope>
    <source>
        <strain evidence="1 2">DSM 26584</strain>
    </source>
</reference>
<dbReference type="Gene3D" id="1.10.30.50">
    <property type="match status" value="1"/>
</dbReference>
<dbReference type="Proteomes" id="UP000030416">
    <property type="component" value="Unassembled WGS sequence"/>
</dbReference>